<keyword evidence="1" id="KW-0533">Nickel</keyword>
<dbReference type="PANTHER" id="PTHR36566:SF1">
    <property type="entry name" value="PYRIDINIUM-3,5-BISTHIOCARBOXYLIC ACID MONONUCLEOTIDE NICKEL INSERTION PROTEIN"/>
    <property type="match status" value="1"/>
</dbReference>
<reference evidence="3 4" key="1">
    <citation type="journal article" date="2023" name="Antonie Van Leeuwenhoek">
        <title>Mesoterricola silvestris gen. nov., sp. nov., Mesoterricola sediminis sp. nov., Geothrix oryzae sp. nov., Geothrix edaphica sp. nov., Geothrix rubra sp. nov., and Geothrix limicola sp. nov., six novel members of Acidobacteriota isolated from soils.</title>
        <authorList>
            <person name="Itoh H."/>
            <person name="Sugisawa Y."/>
            <person name="Mise K."/>
            <person name="Xu Z."/>
            <person name="Kuniyasu M."/>
            <person name="Ushijima N."/>
            <person name="Kawano K."/>
            <person name="Kobayashi E."/>
            <person name="Shiratori Y."/>
            <person name="Masuda Y."/>
            <person name="Senoo K."/>
        </authorList>
    </citation>
    <scope>NUCLEOTIDE SEQUENCE [LARGE SCALE GENOMIC DNA]</scope>
    <source>
        <strain evidence="3 4">Red803</strain>
    </source>
</reference>
<gene>
    <name evidence="3" type="ORF">GETHPA_29900</name>
</gene>
<organism evidence="3 4">
    <name type="scientific">Geothrix rubra</name>
    <dbReference type="NCBI Taxonomy" id="2927977"/>
    <lineage>
        <taxon>Bacteria</taxon>
        <taxon>Pseudomonadati</taxon>
        <taxon>Acidobacteriota</taxon>
        <taxon>Holophagae</taxon>
        <taxon>Holophagales</taxon>
        <taxon>Holophagaceae</taxon>
        <taxon>Geothrix</taxon>
    </lineage>
</organism>
<dbReference type="RefSeq" id="WP_285727791.1">
    <property type="nucleotide sequence ID" value="NZ_BSDD01000007.1"/>
</dbReference>
<proteinExistence type="predicted"/>
<dbReference type="Pfam" id="PF01969">
    <property type="entry name" value="Ni_insertion"/>
    <property type="match status" value="1"/>
</dbReference>
<sequence>MTHLWVDPFSGLSGDIWIGGFLGLGVPEAELRAILRQLPFPELDLRVESVMRCGLQATRASVLIHGEVDRGGTPHLELPAPGARRLVRRRTARPQGHVHGFTWREVDALLQTHLPARIGATARGAFEKLGQAEARVHGIPLAEVHFHEVGLQDSIADVVLAAAGWVLLGEPEVWVGPVAVGKGHTRMAHGMFPIPAPAALNLLDGFELTPGVAPVDKELTTPTGAALAAQLATVRHAPARFIPARSVFATGSYDFPHTPAACRFVLGRIPEAAPDLVQLETNLDDATPQQVAHAQARALEAGALDVWVVPATFKKGRSGWVLGAVLPGPRLEAVTAVLTAELPTLGLRWWPLQRLEAERSFSTADVQGQPVAVKEGRWPGATVVQPEFEDARRAAEALGEPLRKVQAQAAPKAGKPRRS</sequence>
<comment type="caution">
    <text evidence="3">The sequence shown here is derived from an EMBL/GenBank/DDBJ whole genome shotgun (WGS) entry which is preliminary data.</text>
</comment>
<evidence type="ECO:0000256" key="2">
    <source>
        <dbReference type="SAM" id="MobiDB-lite"/>
    </source>
</evidence>
<accession>A0ABQ5QAR7</accession>
<dbReference type="EMBL" id="BSDD01000007">
    <property type="protein sequence ID" value="GLH71456.1"/>
    <property type="molecule type" value="Genomic_DNA"/>
</dbReference>
<dbReference type="InterPro" id="IPR002822">
    <property type="entry name" value="Ni_insertion"/>
</dbReference>
<evidence type="ECO:0000313" key="3">
    <source>
        <dbReference type="EMBL" id="GLH71456.1"/>
    </source>
</evidence>
<dbReference type="PANTHER" id="PTHR36566">
    <property type="entry name" value="NICKEL INSERTION PROTEIN-RELATED"/>
    <property type="match status" value="1"/>
</dbReference>
<evidence type="ECO:0000256" key="1">
    <source>
        <dbReference type="ARBA" id="ARBA00022596"/>
    </source>
</evidence>
<feature type="region of interest" description="Disordered" evidence="2">
    <location>
        <begin position="399"/>
        <end position="419"/>
    </location>
</feature>
<protein>
    <submittedName>
        <fullName evidence="3">UPF0272 protein</fullName>
    </submittedName>
</protein>
<dbReference type="Gene3D" id="3.30.70.1380">
    <property type="entry name" value="Transcriptional regulatory protein pf0864 domain like"/>
    <property type="match status" value="1"/>
</dbReference>
<dbReference type="Proteomes" id="UP001165089">
    <property type="component" value="Unassembled WGS sequence"/>
</dbReference>
<name>A0ABQ5QAR7_9BACT</name>
<evidence type="ECO:0000313" key="4">
    <source>
        <dbReference type="Proteomes" id="UP001165089"/>
    </source>
</evidence>
<keyword evidence="4" id="KW-1185">Reference proteome</keyword>